<dbReference type="OrthoDB" id="724026at2759"/>
<dbReference type="eggNOG" id="ENOG502QT2Y">
    <property type="taxonomic scope" value="Eukaryota"/>
</dbReference>
<proteinExistence type="predicted"/>
<protein>
    <submittedName>
        <fullName evidence="1">Uncharacterized protein</fullName>
    </submittedName>
</protein>
<sequence length="526" mass="60047">MKSQGEGSWDNPKFSYMGSCSVPDIWTWINSLPQSPQWETDSLSISICSPKPNQPALKFSIKKHPLLSNSVVFSLLIDLRFPIILWSSNPCELNPQTLKPYQQTTFSLFLNFITHVLHYSSNTKPSPTIVNVHITPKDPKFPEFFNLCFASMSLCVCIYEAPQDIRNICLRTFQRHLTHNKSKQTQKHFLQAIGSNLEEQWMRSLALAITNIGPGIALELGPYSYATPIFGAWKLRLYCPIAAMKQVGESSGECSTDDRLLFSLRHHHLETVLQLRYSLAFQHNWVDVFMSIDNIRCDIVPLVTDALLERRGAGEEEKHFPSRISLYVTPIDDANLLSVSVFKSSDNPTHEIGTERGIETGFDAPQSYFGVKVSATDSNSMSMKPWRFEQSAEGSSGTMSWFLHDSMDGREVFSSRPSKMTLIQPKVWFRDRYCNAYRPFTKQGGVVFARDEYGEGIAWRLRKEVKGMLTNWEIKGSVYVTYWPNKYRTFFCETKFVEFQEIVQLGLVEKSFCEPSMAKEGTGLSR</sequence>
<organism evidence="1 2">
    <name type="scientific">Amborella trichopoda</name>
    <dbReference type="NCBI Taxonomy" id="13333"/>
    <lineage>
        <taxon>Eukaryota</taxon>
        <taxon>Viridiplantae</taxon>
        <taxon>Streptophyta</taxon>
        <taxon>Embryophyta</taxon>
        <taxon>Tracheophyta</taxon>
        <taxon>Spermatophyta</taxon>
        <taxon>Magnoliopsida</taxon>
        <taxon>Amborellales</taxon>
        <taxon>Amborellaceae</taxon>
        <taxon>Amborella</taxon>
    </lineage>
</organism>
<dbReference type="OMA" id="CIYEAPQ"/>
<evidence type="ECO:0000313" key="1">
    <source>
        <dbReference type="EMBL" id="ERM95559.1"/>
    </source>
</evidence>
<evidence type="ECO:0000313" key="2">
    <source>
        <dbReference type="Proteomes" id="UP000017836"/>
    </source>
</evidence>
<gene>
    <name evidence="1" type="ORF">AMTR_s00023p00065960</name>
</gene>
<reference evidence="2" key="1">
    <citation type="journal article" date="2013" name="Science">
        <title>The Amborella genome and the evolution of flowering plants.</title>
        <authorList>
            <consortium name="Amborella Genome Project"/>
        </authorList>
    </citation>
    <scope>NUCLEOTIDE SEQUENCE [LARGE SCALE GENOMIC DNA]</scope>
</reference>
<keyword evidence="2" id="KW-1185">Reference proteome</keyword>
<dbReference type="PANTHER" id="PTHR31439:SF4">
    <property type="entry name" value="NEURONAL PAS DOMAIN PROTEIN"/>
    <property type="match status" value="1"/>
</dbReference>
<dbReference type="AlphaFoldDB" id="W1NK01"/>
<dbReference type="EMBL" id="KI397474">
    <property type="protein sequence ID" value="ERM95559.1"/>
    <property type="molecule type" value="Genomic_DNA"/>
</dbReference>
<accession>W1NK01</accession>
<dbReference type="Gramene" id="ERM95559">
    <property type="protein sequence ID" value="ERM95559"/>
    <property type="gene ID" value="AMTR_s00023p00065960"/>
</dbReference>
<name>W1NK01_AMBTC</name>
<dbReference type="PANTHER" id="PTHR31439">
    <property type="entry name" value="EXPRESSED PROTEIN"/>
    <property type="match status" value="1"/>
</dbReference>
<dbReference type="HOGENOM" id="CLU_029230_0_0_1"/>
<dbReference type="Proteomes" id="UP000017836">
    <property type="component" value="Unassembled WGS sequence"/>
</dbReference>